<feature type="active site" evidence="14">
    <location>
        <position position="238"/>
    </location>
</feature>
<dbReference type="InterPro" id="IPR041175">
    <property type="entry name" value="VLRF1/Vms1"/>
</dbReference>
<keyword evidence="3 14" id="KW-0963">Cytoplasm</keyword>
<dbReference type="PANTHER" id="PTHR16036:SF2">
    <property type="entry name" value="TRNA ENDONUCLEASE ANKZF1"/>
    <property type="match status" value="1"/>
</dbReference>
<evidence type="ECO:0000256" key="7">
    <source>
        <dbReference type="ARBA" id="ARBA00022759"/>
    </source>
</evidence>
<dbReference type="InterPro" id="IPR002110">
    <property type="entry name" value="Ankyrin_rpt"/>
</dbReference>
<protein>
    <recommendedName>
        <fullName evidence="16">VLRF1 domain-containing protein</fullName>
    </recommendedName>
</protein>
<evidence type="ECO:0000313" key="18">
    <source>
        <dbReference type="Proteomes" id="UP001212152"/>
    </source>
</evidence>
<comment type="subcellular location">
    <subcellularLocation>
        <location evidence="1">Cytoplasm</location>
    </subcellularLocation>
</comment>
<evidence type="ECO:0000256" key="11">
    <source>
        <dbReference type="ARBA" id="ARBA00023043"/>
    </source>
</evidence>
<dbReference type="EMBL" id="JADGJQ010000041">
    <property type="protein sequence ID" value="KAJ3176388.1"/>
    <property type="molecule type" value="Genomic_DNA"/>
</dbReference>
<dbReference type="InterPro" id="IPR047139">
    <property type="entry name" value="ANKZ1/VMS1"/>
</dbReference>
<evidence type="ECO:0000256" key="4">
    <source>
        <dbReference type="ARBA" id="ARBA00022722"/>
    </source>
</evidence>
<evidence type="ECO:0000256" key="3">
    <source>
        <dbReference type="ARBA" id="ARBA00022490"/>
    </source>
</evidence>
<evidence type="ECO:0000256" key="1">
    <source>
        <dbReference type="ARBA" id="ARBA00004496"/>
    </source>
</evidence>
<dbReference type="GO" id="GO:0008270">
    <property type="term" value="F:zinc ion binding"/>
    <property type="evidence" value="ECO:0007669"/>
    <property type="project" value="UniProtKB-KW"/>
</dbReference>
<dbReference type="PROSITE" id="PS00028">
    <property type="entry name" value="ZINC_FINGER_C2H2_1"/>
    <property type="match status" value="1"/>
</dbReference>
<evidence type="ECO:0000259" key="16">
    <source>
        <dbReference type="PROSITE" id="PS52044"/>
    </source>
</evidence>
<comment type="similarity">
    <text evidence="2 14">Belongs to the ANKZF1/VMS1 family.</text>
</comment>
<keyword evidence="12" id="KW-0175">Coiled coil</keyword>
<dbReference type="AlphaFoldDB" id="A0AAD5TIS9"/>
<dbReference type="GO" id="GO:0005737">
    <property type="term" value="C:cytoplasm"/>
    <property type="evidence" value="ECO:0007669"/>
    <property type="project" value="UniProtKB-SubCell"/>
</dbReference>
<dbReference type="Pfam" id="PF00023">
    <property type="entry name" value="Ank"/>
    <property type="match status" value="1"/>
</dbReference>
<dbReference type="InterPro" id="IPR036770">
    <property type="entry name" value="Ankyrin_rpt-contain_sf"/>
</dbReference>
<accession>A0AAD5TIS9</accession>
<evidence type="ECO:0000256" key="5">
    <source>
        <dbReference type="ARBA" id="ARBA00022723"/>
    </source>
</evidence>
<evidence type="ECO:0000256" key="8">
    <source>
        <dbReference type="ARBA" id="ARBA00022771"/>
    </source>
</evidence>
<keyword evidence="4 14" id="KW-0540">Nuclease</keyword>
<comment type="caution">
    <text evidence="17">The sequence shown here is derived from an EMBL/GenBank/DDBJ whole genome shotgun (WGS) entry which is preliminary data.</text>
</comment>
<gene>
    <name evidence="17" type="ORF">HDU87_005256</name>
</gene>
<evidence type="ECO:0000313" key="17">
    <source>
        <dbReference type="EMBL" id="KAJ3176388.1"/>
    </source>
</evidence>
<feature type="region of interest" description="Disordered" evidence="15">
    <location>
        <begin position="118"/>
        <end position="148"/>
    </location>
</feature>
<evidence type="ECO:0000256" key="12">
    <source>
        <dbReference type="ARBA" id="ARBA00023054"/>
    </source>
</evidence>
<dbReference type="InterPro" id="IPR041540">
    <property type="entry name" value="VATC"/>
</dbReference>
<dbReference type="SUPFAM" id="SSF48403">
    <property type="entry name" value="Ankyrin repeat"/>
    <property type="match status" value="1"/>
</dbReference>
<evidence type="ECO:0000256" key="2">
    <source>
        <dbReference type="ARBA" id="ARBA00009262"/>
    </source>
</evidence>
<feature type="domain" description="VLRF1" evidence="16">
    <location>
        <begin position="193"/>
        <end position="335"/>
    </location>
</feature>
<dbReference type="Proteomes" id="UP001212152">
    <property type="component" value="Unassembled WGS sequence"/>
</dbReference>
<feature type="compositionally biased region" description="Basic and acidic residues" evidence="15">
    <location>
        <begin position="495"/>
        <end position="505"/>
    </location>
</feature>
<keyword evidence="9 14" id="KW-0378">Hydrolase</keyword>
<dbReference type="PROSITE" id="PS50297">
    <property type="entry name" value="ANK_REP_REGION"/>
    <property type="match status" value="1"/>
</dbReference>
<reference evidence="17" key="1">
    <citation type="submission" date="2020-05" db="EMBL/GenBank/DDBJ databases">
        <title>Phylogenomic resolution of chytrid fungi.</title>
        <authorList>
            <person name="Stajich J.E."/>
            <person name="Amses K."/>
            <person name="Simmons R."/>
            <person name="Seto K."/>
            <person name="Myers J."/>
            <person name="Bonds A."/>
            <person name="Quandt C.A."/>
            <person name="Barry K."/>
            <person name="Liu P."/>
            <person name="Grigoriev I."/>
            <person name="Longcore J.E."/>
            <person name="James T.Y."/>
        </authorList>
    </citation>
    <scope>NUCLEOTIDE SEQUENCE</scope>
    <source>
        <strain evidence="17">JEL0379</strain>
    </source>
</reference>
<feature type="region of interest" description="Disordered" evidence="15">
    <location>
        <begin position="492"/>
        <end position="545"/>
    </location>
</feature>
<dbReference type="GO" id="GO:0036503">
    <property type="term" value="P:ERAD pathway"/>
    <property type="evidence" value="ECO:0007669"/>
    <property type="project" value="TreeGrafter"/>
</dbReference>
<dbReference type="Pfam" id="PF18716">
    <property type="entry name" value="VATC"/>
    <property type="match status" value="1"/>
</dbReference>
<evidence type="ECO:0000256" key="10">
    <source>
        <dbReference type="ARBA" id="ARBA00022833"/>
    </source>
</evidence>
<feature type="region of interest" description="Disordered" evidence="15">
    <location>
        <begin position="230"/>
        <end position="252"/>
    </location>
</feature>
<dbReference type="SMART" id="SM00248">
    <property type="entry name" value="ANK"/>
    <property type="match status" value="1"/>
</dbReference>
<keyword evidence="10" id="KW-0862">Zinc</keyword>
<name>A0AAD5TIS9_9FUNG</name>
<feature type="repeat" description="ANK" evidence="13">
    <location>
        <begin position="418"/>
        <end position="450"/>
    </location>
</feature>
<dbReference type="Pfam" id="PF18826">
    <property type="entry name" value="bVLRF1"/>
    <property type="match status" value="1"/>
</dbReference>
<dbReference type="PROSITE" id="PS52044">
    <property type="entry name" value="VLRF1"/>
    <property type="match status" value="1"/>
</dbReference>
<keyword evidence="18" id="KW-1185">Reference proteome</keyword>
<keyword evidence="11 13" id="KW-0040">ANK repeat</keyword>
<keyword evidence="7 14" id="KW-0255">Endonuclease</keyword>
<sequence length="626" mass="68401">MSTHTQQRSAVPPMRTLSIFEPDFRALLDTVNAASTAISAAAETLPHSAPVPAGNRDDLEAPAASTACSACGIKFAAAAEMRAHFKTDWHRYNLKRKLADKPPVSEDHFDELVDVSSIEASDSEDDDEDDEEQAGESAGVHREDGSPFLLLSLPDDRSGLRIYKELVSGGKKRGADELDATGVVARLTPPTAGPPRWALLMLAAGHFAGTIVDCKSGKALAHKTFHRYTTRRKQGGAQSTSDAAKGAAHSAGSTLRRYNEQALKDEIAELLKTWRPLLDSCQLIFIRAAPLNRKALFYDGSPLSTGSDRMRSFPFTTRRPTFGELMRCFKELTTVRVQPMPQAKEILTAVEHKAVAKSKPDAAVLEAEPAVTEPPALDAETAKLIDLCKRGKVDFLRTALDAAAPDTNPHNLVFPDVHGTTLLHVAAAAGQAEVVDFLLTAGADPTKRTEKKSGQRPYDVAADKDTRDTFRRFMARKPDAWDWREARVPGPLTEEMERAQREKEREKKKKAKEKQKVYNAAKKSATPPVEPEPEVGPPRATAAGAKARKALGVLSKTEREAAGMTPERRAALDREKRAMAAEARMRGGMNQCAACGKSLIGLSPFEKFMFRYCSMFCVQSHQILHS</sequence>
<evidence type="ECO:0000256" key="14">
    <source>
        <dbReference type="PROSITE-ProRule" id="PRU01389"/>
    </source>
</evidence>
<dbReference type="Gene3D" id="1.25.40.20">
    <property type="entry name" value="Ankyrin repeat-containing domain"/>
    <property type="match status" value="1"/>
</dbReference>
<evidence type="ECO:0000256" key="13">
    <source>
        <dbReference type="PROSITE-ProRule" id="PRU00023"/>
    </source>
</evidence>
<dbReference type="GO" id="GO:0016787">
    <property type="term" value="F:hydrolase activity"/>
    <property type="evidence" value="ECO:0007669"/>
    <property type="project" value="UniProtKB-KW"/>
</dbReference>
<evidence type="ECO:0000256" key="15">
    <source>
        <dbReference type="SAM" id="MobiDB-lite"/>
    </source>
</evidence>
<keyword evidence="6" id="KW-0677">Repeat</keyword>
<feature type="compositionally biased region" description="Acidic residues" evidence="15">
    <location>
        <begin position="121"/>
        <end position="134"/>
    </location>
</feature>
<proteinExistence type="inferred from homology"/>
<dbReference type="PROSITE" id="PS50088">
    <property type="entry name" value="ANK_REPEAT"/>
    <property type="match status" value="1"/>
</dbReference>
<keyword evidence="8" id="KW-0863">Zinc-finger</keyword>
<evidence type="ECO:0000256" key="9">
    <source>
        <dbReference type="ARBA" id="ARBA00022801"/>
    </source>
</evidence>
<dbReference type="GO" id="GO:0004519">
    <property type="term" value="F:endonuclease activity"/>
    <property type="evidence" value="ECO:0007669"/>
    <property type="project" value="UniProtKB-KW"/>
</dbReference>
<keyword evidence="5" id="KW-0479">Metal-binding</keyword>
<dbReference type="PANTHER" id="PTHR16036">
    <property type="entry name" value="ANKYRIN REPEAT AND ZINC FINGER DOMAIN-CONTAINING PROTEIN 1"/>
    <property type="match status" value="1"/>
</dbReference>
<dbReference type="InterPro" id="IPR013087">
    <property type="entry name" value="Znf_C2H2_type"/>
</dbReference>
<organism evidence="17 18">
    <name type="scientific">Geranomyces variabilis</name>
    <dbReference type="NCBI Taxonomy" id="109894"/>
    <lineage>
        <taxon>Eukaryota</taxon>
        <taxon>Fungi</taxon>
        <taxon>Fungi incertae sedis</taxon>
        <taxon>Chytridiomycota</taxon>
        <taxon>Chytridiomycota incertae sedis</taxon>
        <taxon>Chytridiomycetes</taxon>
        <taxon>Spizellomycetales</taxon>
        <taxon>Powellomycetaceae</taxon>
        <taxon>Geranomyces</taxon>
    </lineage>
</organism>
<comment type="domain">
    <text evidence="14">The VLRF1 domain mediates binding to the 60S ribosomal subunit.</text>
</comment>
<evidence type="ECO:0000256" key="6">
    <source>
        <dbReference type="ARBA" id="ARBA00022737"/>
    </source>
</evidence>